<keyword evidence="1" id="KW-0732">Signal</keyword>
<organism evidence="2 3">
    <name type="scientific">Stenotrophomonas tumulicola</name>
    <dbReference type="NCBI Taxonomy" id="1685415"/>
    <lineage>
        <taxon>Bacteria</taxon>
        <taxon>Pseudomonadati</taxon>
        <taxon>Pseudomonadota</taxon>
        <taxon>Gammaproteobacteria</taxon>
        <taxon>Lysobacterales</taxon>
        <taxon>Lysobacteraceae</taxon>
        <taxon>Stenotrophomonas</taxon>
    </lineage>
</organism>
<dbReference type="RefSeq" id="WP_182340516.1">
    <property type="nucleotide sequence ID" value="NZ_JACGXS010000010.1"/>
</dbReference>
<protein>
    <recommendedName>
        <fullName evidence="4">Secreted protein</fullName>
    </recommendedName>
</protein>
<dbReference type="EMBL" id="JACGXS010000010">
    <property type="protein sequence ID" value="MBA8683247.1"/>
    <property type="molecule type" value="Genomic_DNA"/>
</dbReference>
<evidence type="ECO:0000313" key="3">
    <source>
        <dbReference type="Proteomes" id="UP000547058"/>
    </source>
</evidence>
<keyword evidence="3" id="KW-1185">Reference proteome</keyword>
<evidence type="ECO:0000256" key="1">
    <source>
        <dbReference type="SAM" id="SignalP"/>
    </source>
</evidence>
<evidence type="ECO:0000313" key="2">
    <source>
        <dbReference type="EMBL" id="MBA8683247.1"/>
    </source>
</evidence>
<comment type="caution">
    <text evidence="2">The sequence shown here is derived from an EMBL/GenBank/DDBJ whole genome shotgun (WGS) entry which is preliminary data.</text>
</comment>
<feature type="signal peptide" evidence="1">
    <location>
        <begin position="1"/>
        <end position="24"/>
    </location>
</feature>
<feature type="chain" id="PRO_5030510213" description="Secreted protein" evidence="1">
    <location>
        <begin position="25"/>
        <end position="170"/>
    </location>
</feature>
<sequence length="170" mass="18398">MSLPSPRLLACTLALLALPLAASAQRVVDRDLQQEMSPSEFKAAGLDKLSADELSRLNHWLQGTVEAATTQAVEAAREEGRQEVIVKNRGFFDFGSREPITSVLPGAFNGFAKGRIYMLANGQHWEQTDAASLGGVRRLDPEVSIAPGVGGAWYLQIPGVNTRAKVKRVK</sequence>
<evidence type="ECO:0008006" key="4">
    <source>
        <dbReference type="Google" id="ProtNLM"/>
    </source>
</evidence>
<proteinExistence type="predicted"/>
<reference evidence="2 3" key="1">
    <citation type="submission" date="2020-08" db="EMBL/GenBank/DDBJ databases">
        <title>Stenotrophomonas tumulicola JCM 30961.</title>
        <authorList>
            <person name="Deng Y."/>
        </authorList>
    </citation>
    <scope>NUCLEOTIDE SEQUENCE [LARGE SCALE GENOMIC DNA]</scope>
    <source>
        <strain evidence="2 3">JCM 30961</strain>
    </source>
</reference>
<accession>A0A7W3FPY2</accession>
<dbReference type="AlphaFoldDB" id="A0A7W3FPY2"/>
<name>A0A7W3FPY2_9GAMM</name>
<gene>
    <name evidence="2" type="ORF">H4O11_15725</name>
</gene>
<dbReference type="Proteomes" id="UP000547058">
    <property type="component" value="Unassembled WGS sequence"/>
</dbReference>